<organism evidence="1 2">
    <name type="scientific">Tetragonisca angustula</name>
    <dbReference type="NCBI Taxonomy" id="166442"/>
    <lineage>
        <taxon>Eukaryota</taxon>
        <taxon>Metazoa</taxon>
        <taxon>Ecdysozoa</taxon>
        <taxon>Arthropoda</taxon>
        <taxon>Hexapoda</taxon>
        <taxon>Insecta</taxon>
        <taxon>Pterygota</taxon>
        <taxon>Neoptera</taxon>
        <taxon>Endopterygota</taxon>
        <taxon>Hymenoptera</taxon>
        <taxon>Apocrita</taxon>
        <taxon>Aculeata</taxon>
        <taxon>Apoidea</taxon>
        <taxon>Anthophila</taxon>
        <taxon>Apidae</taxon>
        <taxon>Tetragonisca</taxon>
    </lineage>
</organism>
<gene>
    <name evidence="1" type="ORF">QLX08_010337</name>
</gene>
<dbReference type="Proteomes" id="UP001432146">
    <property type="component" value="Unassembled WGS sequence"/>
</dbReference>
<accession>A0AAW0ZCT9</accession>
<proteinExistence type="predicted"/>
<protein>
    <submittedName>
        <fullName evidence="1">Uncharacterized protein</fullName>
    </submittedName>
</protein>
<dbReference type="AlphaFoldDB" id="A0AAW0ZCT9"/>
<evidence type="ECO:0000313" key="1">
    <source>
        <dbReference type="EMBL" id="KAK9295304.1"/>
    </source>
</evidence>
<keyword evidence="2" id="KW-1185">Reference proteome</keyword>
<dbReference type="EMBL" id="JAWNGG020000273">
    <property type="protein sequence ID" value="KAK9295304.1"/>
    <property type="molecule type" value="Genomic_DNA"/>
</dbReference>
<evidence type="ECO:0000313" key="2">
    <source>
        <dbReference type="Proteomes" id="UP001432146"/>
    </source>
</evidence>
<comment type="caution">
    <text evidence="1">The sequence shown here is derived from an EMBL/GenBank/DDBJ whole genome shotgun (WGS) entry which is preliminary data.</text>
</comment>
<name>A0AAW0ZCT9_9HYME</name>
<reference evidence="1 2" key="1">
    <citation type="submission" date="2024-05" db="EMBL/GenBank/DDBJ databases">
        <title>The nuclear and mitochondrial genome assemblies of Tetragonisca angustula (Apidae: Meliponini), a tiny yet remarkable pollinator in the Neotropics.</title>
        <authorList>
            <person name="Ferrari R."/>
            <person name="Ricardo P.C."/>
            <person name="Dias F.C."/>
            <person name="Araujo N.S."/>
            <person name="Soares D.O."/>
            <person name="Zhou Q.-S."/>
            <person name="Zhu C.-D."/>
            <person name="Coutinho L."/>
            <person name="Airas M.C."/>
            <person name="Batista T.M."/>
        </authorList>
    </citation>
    <scope>NUCLEOTIDE SEQUENCE [LARGE SCALE GENOMIC DNA]</scope>
    <source>
        <strain evidence="1">ASF017062</strain>
        <tissue evidence="1">Abdomen</tissue>
    </source>
</reference>
<sequence length="81" mass="9616">MTTAEENEIYGCNIVYWNFMSNHEDCINRRKPQIYSEFIYSKKNLLQCKIIDVDLIGATLNVPWIISPWKLNFTLEKELTN</sequence>